<evidence type="ECO:0000256" key="3">
    <source>
        <dbReference type="ARBA" id="ARBA00022722"/>
    </source>
</evidence>
<dbReference type="Gene3D" id="3.30.920.30">
    <property type="entry name" value="Hypothetical protein"/>
    <property type="match status" value="1"/>
</dbReference>
<evidence type="ECO:0000256" key="1">
    <source>
        <dbReference type="ARBA" id="ARBA00006620"/>
    </source>
</evidence>
<sequence length="75" mass="8642">MSKLSIISSVEMIQILKILGFEEIRQKGSHKFFRHKDGRTTIVPFHGEDLGRGLIRKILSDIEISVDEYEALRKS</sequence>
<name>A0A0U9I335_9FIRM</name>
<accession>A0A0U9I335</accession>
<dbReference type="SUPFAM" id="SSF54786">
    <property type="entry name" value="YcfA/nrd intein domain"/>
    <property type="match status" value="1"/>
</dbReference>
<dbReference type="Pfam" id="PF07927">
    <property type="entry name" value="HicA_toxin"/>
    <property type="match status" value="1"/>
</dbReference>
<proteinExistence type="inferred from homology"/>
<dbReference type="GO" id="GO:0004519">
    <property type="term" value="F:endonuclease activity"/>
    <property type="evidence" value="ECO:0007669"/>
    <property type="project" value="UniProtKB-KW"/>
</dbReference>
<evidence type="ECO:0000313" key="8">
    <source>
        <dbReference type="EMBL" id="GAQ24360.1"/>
    </source>
</evidence>
<evidence type="ECO:0000256" key="7">
    <source>
        <dbReference type="ARBA" id="ARBA00023016"/>
    </source>
</evidence>
<dbReference type="Proteomes" id="UP000062160">
    <property type="component" value="Unassembled WGS sequence"/>
</dbReference>
<evidence type="ECO:0000256" key="6">
    <source>
        <dbReference type="ARBA" id="ARBA00022884"/>
    </source>
</evidence>
<dbReference type="EMBL" id="DF976999">
    <property type="protein sequence ID" value="GAQ24360.1"/>
    <property type="molecule type" value="Genomic_DNA"/>
</dbReference>
<dbReference type="AlphaFoldDB" id="A0A0U9I335"/>
<dbReference type="GO" id="GO:0016787">
    <property type="term" value="F:hydrolase activity"/>
    <property type="evidence" value="ECO:0007669"/>
    <property type="project" value="UniProtKB-KW"/>
</dbReference>
<evidence type="ECO:0000256" key="4">
    <source>
        <dbReference type="ARBA" id="ARBA00022759"/>
    </source>
</evidence>
<keyword evidence="9" id="KW-1185">Reference proteome</keyword>
<organism evidence="8">
    <name type="scientific">Tepidanaerobacter syntrophicus</name>
    <dbReference type="NCBI Taxonomy" id="224999"/>
    <lineage>
        <taxon>Bacteria</taxon>
        <taxon>Bacillati</taxon>
        <taxon>Bacillota</taxon>
        <taxon>Clostridia</taxon>
        <taxon>Thermosediminibacterales</taxon>
        <taxon>Tepidanaerobacteraceae</taxon>
        <taxon>Tepidanaerobacter</taxon>
    </lineage>
</organism>
<keyword evidence="7" id="KW-0346">Stress response</keyword>
<comment type="similarity">
    <text evidence="1">Belongs to the HicA mRNA interferase family.</text>
</comment>
<dbReference type="InterPro" id="IPR012933">
    <property type="entry name" value="HicA_mRNA_interferase"/>
</dbReference>
<protein>
    <submittedName>
        <fullName evidence="8">RNA binding protein YcfA, dsRBD-like fold, HicA-like mRNA interferase family</fullName>
    </submittedName>
</protein>
<keyword evidence="3" id="KW-0540">Nuclease</keyword>
<dbReference type="OrthoDB" id="121656at2"/>
<dbReference type="GO" id="GO:0003729">
    <property type="term" value="F:mRNA binding"/>
    <property type="evidence" value="ECO:0007669"/>
    <property type="project" value="InterPro"/>
</dbReference>
<dbReference type="InterPro" id="IPR038570">
    <property type="entry name" value="HicA_sf"/>
</dbReference>
<gene>
    <name evidence="8" type="ORF">TSYNT_5186</name>
</gene>
<evidence type="ECO:0000313" key="9">
    <source>
        <dbReference type="Proteomes" id="UP000062160"/>
    </source>
</evidence>
<dbReference type="STRING" id="224999.GCA_001485475_00342"/>
<evidence type="ECO:0000256" key="5">
    <source>
        <dbReference type="ARBA" id="ARBA00022801"/>
    </source>
</evidence>
<keyword evidence="6" id="KW-0694">RNA-binding</keyword>
<evidence type="ECO:0000256" key="2">
    <source>
        <dbReference type="ARBA" id="ARBA00022649"/>
    </source>
</evidence>
<keyword evidence="2" id="KW-1277">Toxin-antitoxin system</keyword>
<dbReference type="PANTHER" id="PTHR34873">
    <property type="entry name" value="SSR1766 PROTEIN"/>
    <property type="match status" value="1"/>
</dbReference>
<keyword evidence="4" id="KW-0255">Endonuclease</keyword>
<dbReference type="PANTHER" id="PTHR34873:SF3">
    <property type="entry name" value="ADDICTION MODULE TOXIN, HICA FAMILY"/>
    <property type="match status" value="1"/>
</dbReference>
<keyword evidence="5" id="KW-0378">Hydrolase</keyword>
<reference evidence="8" key="1">
    <citation type="journal article" date="2016" name="Genome Announc.">
        <title>Draft Genome Sequence of the Syntrophic Lactate-Degrading Bacterium Tepidanaerobacter syntrophicus JLT.</title>
        <authorList>
            <person name="Matsuura N."/>
            <person name="Ohashi A."/>
            <person name="Tourlousse D.M."/>
            <person name="Sekiguchi Y."/>
        </authorList>
    </citation>
    <scope>NUCLEOTIDE SEQUENCE [LARGE SCALE GENOMIC DNA]</scope>
    <source>
        <strain evidence="8">JL</strain>
    </source>
</reference>
<dbReference type="RefSeq" id="WP_059031436.1">
    <property type="nucleotide sequence ID" value="NZ_BSDN01000001.1"/>
</dbReference>